<feature type="compositionally biased region" description="Low complexity" evidence="1">
    <location>
        <begin position="1"/>
        <end position="16"/>
    </location>
</feature>
<feature type="region of interest" description="Disordered" evidence="1">
    <location>
        <begin position="1"/>
        <end position="33"/>
    </location>
</feature>
<reference evidence="2 3" key="1">
    <citation type="submission" date="2018-01" db="EMBL/GenBank/DDBJ databases">
        <title>Twenty Corynebacterium bovis Genomes.</title>
        <authorList>
            <person name="Gulvik C.A."/>
        </authorList>
    </citation>
    <scope>NUCLEOTIDE SEQUENCE [LARGE SCALE GENOMIC DNA]</scope>
    <source>
        <strain evidence="2 3">16-2004</strain>
    </source>
</reference>
<evidence type="ECO:0000313" key="3">
    <source>
        <dbReference type="Proteomes" id="UP000278422"/>
    </source>
</evidence>
<keyword evidence="3" id="KW-1185">Reference proteome</keyword>
<dbReference type="Proteomes" id="UP000278422">
    <property type="component" value="Unassembled WGS sequence"/>
</dbReference>
<feature type="region of interest" description="Disordered" evidence="1">
    <location>
        <begin position="333"/>
        <end position="362"/>
    </location>
</feature>
<evidence type="ECO:0000256" key="1">
    <source>
        <dbReference type="SAM" id="MobiDB-lite"/>
    </source>
</evidence>
<proteinExistence type="predicted"/>
<organism evidence="2 3">
    <name type="scientific">Corynebacterium bovis</name>
    <dbReference type="NCBI Taxonomy" id="36808"/>
    <lineage>
        <taxon>Bacteria</taxon>
        <taxon>Bacillati</taxon>
        <taxon>Actinomycetota</taxon>
        <taxon>Actinomycetes</taxon>
        <taxon>Mycobacteriales</taxon>
        <taxon>Corynebacteriaceae</taxon>
        <taxon>Corynebacterium</taxon>
    </lineage>
</organism>
<sequence length="582" mass="62381">MTTLPRPRTPRAAATPTPTPPATPTRRRSRAAAAVTGVTLTGLLAAVAPAAGAAPDSPQPEIPASAGPAAPCVPLLGDPVKGYGQFPLGLTPPDFGDAGYDALPPTTLTGLPDRVDLRDSTQGFNQKVEVALTDGRLAVRHPGDPQWRDMPTPDCLAGKIKGISVNDDALVALDDDGWIYTMSNLQSSPDRWGWVRAWGGPVWLGDGMQSPTTEPGRWSLSLTGTHTDRTYRTPDGKDQPVSLAKVTQLVALGGDGSHIYSLDPWLAQDYSYEIATPHNGRFRAESVSASGSVVFITDRYGDMYTRLSDYDINGADPAQFRYTWDDDDRPAAPDALTHRLDPRTAPVSLPGDDWTHQPKVPGRITGRISIHSTAPGSENRELRVEGADDAGTTGYWAKALRDETWSFHPTGAPVTGTWLENPPEDRSGDVLAEDSPYSYHGELRPGVGLEIDHFAYAATRHDATLVIGDRRYPLALATVDGRLGTPLSQRLLPVDGVFGARPAGLVNGVPRDYAAAVSVPPETRDAAAHDPELARVLAEDFAGEEHHQLFLRVEPDRMQVINSPVKDVAVPLPGRTAVLPAV</sequence>
<evidence type="ECO:0000313" key="2">
    <source>
        <dbReference type="EMBL" id="RRQ04513.1"/>
    </source>
</evidence>
<protein>
    <submittedName>
        <fullName evidence="2">Uncharacterized protein</fullName>
    </submittedName>
</protein>
<dbReference type="RefSeq" id="WP_125186932.1">
    <property type="nucleotide sequence ID" value="NZ_PQNP01000010.1"/>
</dbReference>
<accession>A0A426Q5R3</accession>
<dbReference type="AlphaFoldDB" id="A0A426Q5R3"/>
<dbReference type="EMBL" id="PQNQ01000008">
    <property type="protein sequence ID" value="RRQ04513.1"/>
    <property type="molecule type" value="Genomic_DNA"/>
</dbReference>
<gene>
    <name evidence="2" type="ORF">CXF42_04250</name>
</gene>
<name>A0A426Q5R3_9CORY</name>
<comment type="caution">
    <text evidence="2">The sequence shown here is derived from an EMBL/GenBank/DDBJ whole genome shotgun (WGS) entry which is preliminary data.</text>
</comment>